<evidence type="ECO:0000313" key="6">
    <source>
        <dbReference type="Proteomes" id="UP000266934"/>
    </source>
</evidence>
<protein>
    <recommendedName>
        <fullName evidence="7">Transposase</fullName>
    </recommendedName>
</protein>
<organism evidence="5 6">
    <name type="scientific">Blastochloris tepida</name>
    <dbReference type="NCBI Taxonomy" id="2233851"/>
    <lineage>
        <taxon>Bacteria</taxon>
        <taxon>Pseudomonadati</taxon>
        <taxon>Pseudomonadota</taxon>
        <taxon>Alphaproteobacteria</taxon>
        <taxon>Hyphomicrobiales</taxon>
        <taxon>Blastochloridaceae</taxon>
        <taxon>Blastochloris</taxon>
    </lineage>
</organism>
<dbReference type="InterPro" id="IPR004291">
    <property type="entry name" value="Transposase_IS66_central"/>
</dbReference>
<dbReference type="EMBL" id="AP018907">
    <property type="protein sequence ID" value="BBF93857.1"/>
    <property type="molecule type" value="Genomic_DNA"/>
</dbReference>
<dbReference type="Proteomes" id="UP000266934">
    <property type="component" value="Chromosome"/>
</dbReference>
<feature type="region of interest" description="Disordered" evidence="1">
    <location>
        <begin position="489"/>
        <end position="527"/>
    </location>
</feature>
<sequence length="527" mass="57615">MDADGDAAAELAALKEALAAERAKTLEVAADLAVARAKASEDQALIAYQKLQIAKLERQIYGQRSERAARLIEQLALAFEELEAGATEDERAAEQAAAQTTTVRGFTRKRAERQTFPEHLPRERVVIDPPAACACCGGTRLRKIGEDVTRTLEVIPRQWKVIETVRERFSCRDCETVSQAPAPFHSIPRGWAGPSLLAMIMVDKFGQHQPLNRQAERYALEGVPIALSTMADAVGAVCSELAPLLRRLEAHVMAAERLHADDTTVPVLAKGKTDTGRCWVYVRDDRPFGGTDPPAAMFYYSRDRRGEHPQGHLAGYAGILQADAYDGYAPLYLVGRAPGPIREAGLLGPRAAAVLRHGRHRGDGAAPGRRQDGRRALADRHRDGAPDRRAVRDRAVDHRHQRAAAPRRSPGAKPPPGRGSSSPHARGACQARARARPRQGVQLHPEALGELHAVPRGWAGLPVEQRRRTRASRHRSWSQVVAVLRVRSGRAPRRRHVQPDCHGQDERHRSAGLAGRRPGAPAKPPGA</sequence>
<feature type="domain" description="Transposase TnpC homeodomain" evidence="4">
    <location>
        <begin position="50"/>
        <end position="125"/>
    </location>
</feature>
<feature type="domain" description="Transposase IS66 central" evidence="2">
    <location>
        <begin position="189"/>
        <end position="332"/>
    </location>
</feature>
<dbReference type="Pfam" id="PF13005">
    <property type="entry name" value="zf-IS66"/>
    <property type="match status" value="1"/>
</dbReference>
<gene>
    <name evidence="5" type="ORF">BLTE_25420</name>
</gene>
<feature type="compositionally biased region" description="Basic and acidic residues" evidence="1">
    <location>
        <begin position="497"/>
        <end position="509"/>
    </location>
</feature>
<dbReference type="PANTHER" id="PTHR33678:SF1">
    <property type="entry name" value="BLL1576 PROTEIN"/>
    <property type="match status" value="1"/>
</dbReference>
<feature type="domain" description="Transposase IS66 zinc-finger binding" evidence="3">
    <location>
        <begin position="131"/>
        <end position="175"/>
    </location>
</feature>
<proteinExistence type="predicted"/>
<feature type="compositionally biased region" description="Low complexity" evidence="1">
    <location>
        <begin position="511"/>
        <end position="520"/>
    </location>
</feature>
<accession>A0A348G2S4</accession>
<feature type="region of interest" description="Disordered" evidence="1">
    <location>
        <begin position="358"/>
        <end position="440"/>
    </location>
</feature>
<dbReference type="InterPro" id="IPR052344">
    <property type="entry name" value="Transposase-related"/>
</dbReference>
<evidence type="ECO:0000259" key="3">
    <source>
        <dbReference type="Pfam" id="PF13005"/>
    </source>
</evidence>
<evidence type="ECO:0000256" key="1">
    <source>
        <dbReference type="SAM" id="MobiDB-lite"/>
    </source>
</evidence>
<reference evidence="5 6" key="1">
    <citation type="submission" date="2018-08" db="EMBL/GenBank/DDBJ databases">
        <title>Complete genome sequencing of Blastochloris tepida GI.</title>
        <authorList>
            <person name="Tsukatani Y."/>
            <person name="Mori H."/>
        </authorList>
    </citation>
    <scope>NUCLEOTIDE SEQUENCE [LARGE SCALE GENOMIC DNA]</scope>
    <source>
        <strain evidence="5 6">GI</strain>
    </source>
</reference>
<dbReference type="AlphaFoldDB" id="A0A348G2S4"/>
<evidence type="ECO:0000313" key="5">
    <source>
        <dbReference type="EMBL" id="BBF93857.1"/>
    </source>
</evidence>
<dbReference type="KEGG" id="blag:BLTE_25420"/>
<dbReference type="InterPro" id="IPR024463">
    <property type="entry name" value="Transposase_TnpC_homeodom"/>
</dbReference>
<evidence type="ECO:0008006" key="7">
    <source>
        <dbReference type="Google" id="ProtNLM"/>
    </source>
</evidence>
<keyword evidence="6" id="KW-1185">Reference proteome</keyword>
<evidence type="ECO:0000259" key="4">
    <source>
        <dbReference type="Pfam" id="PF13007"/>
    </source>
</evidence>
<dbReference type="PANTHER" id="PTHR33678">
    <property type="entry name" value="BLL1576 PROTEIN"/>
    <property type="match status" value="1"/>
</dbReference>
<dbReference type="Pfam" id="PF03050">
    <property type="entry name" value="DDE_Tnp_IS66"/>
    <property type="match status" value="1"/>
</dbReference>
<name>A0A348G2S4_9HYPH</name>
<feature type="compositionally biased region" description="Basic and acidic residues" evidence="1">
    <location>
        <begin position="369"/>
        <end position="398"/>
    </location>
</feature>
<dbReference type="InterPro" id="IPR024474">
    <property type="entry name" value="Znf_dom_IS66"/>
</dbReference>
<evidence type="ECO:0000259" key="2">
    <source>
        <dbReference type="Pfam" id="PF03050"/>
    </source>
</evidence>
<dbReference type="NCBIfam" id="NF033517">
    <property type="entry name" value="transpos_IS66"/>
    <property type="match status" value="1"/>
</dbReference>
<dbReference type="Pfam" id="PF13007">
    <property type="entry name" value="LZ_Tnp_IS66"/>
    <property type="match status" value="1"/>
</dbReference>